<dbReference type="GO" id="GO:0008270">
    <property type="term" value="F:zinc ion binding"/>
    <property type="evidence" value="ECO:0007669"/>
    <property type="project" value="UniProtKB-UniRule"/>
</dbReference>
<comment type="caution">
    <text evidence="10">The sequence shown here is derived from an EMBL/GenBank/DDBJ whole genome shotgun (WGS) entry which is preliminary data.</text>
</comment>
<dbReference type="InterPro" id="IPR002125">
    <property type="entry name" value="CMP_dCMP_dom"/>
</dbReference>
<organism evidence="10 11">
    <name type="scientific">Salipiger aestuarii</name>
    <dbReference type="NCBI Taxonomy" id="568098"/>
    <lineage>
        <taxon>Bacteria</taxon>
        <taxon>Pseudomonadati</taxon>
        <taxon>Pseudomonadota</taxon>
        <taxon>Alphaproteobacteria</taxon>
        <taxon>Rhodobacterales</taxon>
        <taxon>Roseobacteraceae</taxon>
        <taxon>Salipiger</taxon>
    </lineage>
</organism>
<dbReference type="PROSITE" id="PS00903">
    <property type="entry name" value="CYT_DCMP_DEAMINASES_1"/>
    <property type="match status" value="1"/>
</dbReference>
<evidence type="ECO:0000256" key="8">
    <source>
        <dbReference type="HAMAP-Rule" id="MF_00972"/>
    </source>
</evidence>
<keyword evidence="6 8" id="KW-0862">Zinc</keyword>
<feature type="binding site" evidence="8">
    <location>
        <position position="112"/>
    </location>
    <ligand>
        <name>Zn(2+)</name>
        <dbReference type="ChEBI" id="CHEBI:29105"/>
        <note>catalytic</note>
    </ligand>
</feature>
<evidence type="ECO:0000256" key="7">
    <source>
        <dbReference type="ARBA" id="ARBA00048045"/>
    </source>
</evidence>
<dbReference type="InterPro" id="IPR028883">
    <property type="entry name" value="tRNA_aden_deaminase"/>
</dbReference>
<comment type="similarity">
    <text evidence="1">Belongs to the cytidine and deoxycytidylate deaminase family. ADAT2 subfamily.</text>
</comment>
<dbReference type="EC" id="3.5.4.33" evidence="8"/>
<dbReference type="GO" id="GO:0052717">
    <property type="term" value="F:tRNA-specific adenosine-34 deaminase activity"/>
    <property type="evidence" value="ECO:0007669"/>
    <property type="project" value="UniProtKB-UniRule"/>
</dbReference>
<dbReference type="CDD" id="cd01285">
    <property type="entry name" value="nucleoside_deaminase"/>
    <property type="match status" value="1"/>
</dbReference>
<keyword evidence="11" id="KW-1185">Reference proteome</keyword>
<reference evidence="10 11" key="1">
    <citation type="submission" date="2018-06" db="EMBL/GenBank/DDBJ databases">
        <title>Genomic Encyclopedia of Archaeal and Bacterial Type Strains, Phase II (KMG-II): from individual species to whole genera.</title>
        <authorList>
            <person name="Goeker M."/>
        </authorList>
    </citation>
    <scope>NUCLEOTIDE SEQUENCE [LARGE SCALE GENOMIC DNA]</scope>
    <source>
        <strain evidence="10 11">DSM 22011</strain>
    </source>
</reference>
<protein>
    <recommendedName>
        <fullName evidence="8">tRNA-specific adenosine deaminase</fullName>
        <ecNumber evidence="8">3.5.4.33</ecNumber>
    </recommendedName>
</protein>
<dbReference type="PANTHER" id="PTHR11079:SF202">
    <property type="entry name" value="TRNA-SPECIFIC ADENOSINE DEAMINASE"/>
    <property type="match status" value="1"/>
</dbReference>
<dbReference type="AlphaFoldDB" id="A0A327YNU3"/>
<name>A0A327YNU3_9RHOB</name>
<evidence type="ECO:0000313" key="11">
    <source>
        <dbReference type="Proteomes" id="UP000249165"/>
    </source>
</evidence>
<comment type="cofactor">
    <cofactor evidence="8">
        <name>Zn(2+)</name>
        <dbReference type="ChEBI" id="CHEBI:29105"/>
    </cofactor>
    <text evidence="8">Binds 1 zinc ion per subunit.</text>
</comment>
<dbReference type="InterPro" id="IPR016193">
    <property type="entry name" value="Cytidine_deaminase-like"/>
</dbReference>
<feature type="domain" description="CMP/dCMP-type deaminase" evidence="9">
    <location>
        <begin position="27"/>
        <end position="137"/>
    </location>
</feature>
<keyword evidence="5 8" id="KW-0378">Hydrolase</keyword>
<dbReference type="Proteomes" id="UP000249165">
    <property type="component" value="Unassembled WGS sequence"/>
</dbReference>
<feature type="binding site" evidence="8">
    <location>
        <position position="109"/>
    </location>
    <ligand>
        <name>Zn(2+)</name>
        <dbReference type="ChEBI" id="CHEBI:29105"/>
        <note>catalytic</note>
    </ligand>
</feature>
<evidence type="ECO:0000259" key="9">
    <source>
        <dbReference type="PROSITE" id="PS51747"/>
    </source>
</evidence>
<dbReference type="SUPFAM" id="SSF53927">
    <property type="entry name" value="Cytidine deaminase-like"/>
    <property type="match status" value="1"/>
</dbReference>
<proteinExistence type="inferred from homology"/>
<gene>
    <name evidence="8" type="primary">tadA</name>
    <name evidence="10" type="ORF">ATI53_1003132</name>
</gene>
<dbReference type="Pfam" id="PF00383">
    <property type="entry name" value="dCMP_cyt_deam_1"/>
    <property type="match status" value="1"/>
</dbReference>
<dbReference type="HAMAP" id="MF_00972">
    <property type="entry name" value="tRNA_aden_deaminase"/>
    <property type="match status" value="1"/>
</dbReference>
<feature type="binding site" evidence="8">
    <location>
        <position position="79"/>
    </location>
    <ligand>
        <name>Zn(2+)</name>
        <dbReference type="ChEBI" id="CHEBI:29105"/>
        <note>catalytic</note>
    </ligand>
</feature>
<evidence type="ECO:0000256" key="4">
    <source>
        <dbReference type="ARBA" id="ARBA00022723"/>
    </source>
</evidence>
<dbReference type="PROSITE" id="PS51747">
    <property type="entry name" value="CYT_DCMP_DEAMINASES_2"/>
    <property type="match status" value="1"/>
</dbReference>
<dbReference type="PANTHER" id="PTHR11079">
    <property type="entry name" value="CYTOSINE DEAMINASE FAMILY MEMBER"/>
    <property type="match status" value="1"/>
</dbReference>
<evidence type="ECO:0000256" key="1">
    <source>
        <dbReference type="ARBA" id="ARBA00010669"/>
    </source>
</evidence>
<feature type="active site" description="Proton donor" evidence="8">
    <location>
        <position position="81"/>
    </location>
</feature>
<dbReference type="InterPro" id="IPR016192">
    <property type="entry name" value="APOBEC/CMP_deaminase_Zn-bd"/>
</dbReference>
<evidence type="ECO:0000313" key="10">
    <source>
        <dbReference type="EMBL" id="RAK21976.1"/>
    </source>
</evidence>
<evidence type="ECO:0000256" key="2">
    <source>
        <dbReference type="ARBA" id="ARBA00011738"/>
    </source>
</evidence>
<evidence type="ECO:0000256" key="6">
    <source>
        <dbReference type="ARBA" id="ARBA00022833"/>
    </source>
</evidence>
<sequence>MIAPYIKRPALGSVSPSAARSDMRKGMTFRSHMDAALEQARAAAARGEVPVGAVVVSPGGAIIAAAGNRTRELSDPTAHAEILALRTACAAAGSERLPGHALYVTLEPCPMCAAAISFARIARLCYGAADPKSGGIAQGPRVFSHPQCHHVPDVYDGIGAAPAEALLRDFFRDRRTC</sequence>
<comment type="catalytic activity">
    <reaction evidence="7 8">
        <text>adenosine(34) in tRNA + H2O + H(+) = inosine(34) in tRNA + NH4(+)</text>
        <dbReference type="Rhea" id="RHEA:43168"/>
        <dbReference type="Rhea" id="RHEA-COMP:10373"/>
        <dbReference type="Rhea" id="RHEA-COMP:10374"/>
        <dbReference type="ChEBI" id="CHEBI:15377"/>
        <dbReference type="ChEBI" id="CHEBI:15378"/>
        <dbReference type="ChEBI" id="CHEBI:28938"/>
        <dbReference type="ChEBI" id="CHEBI:74411"/>
        <dbReference type="ChEBI" id="CHEBI:82852"/>
        <dbReference type="EC" id="3.5.4.33"/>
    </reaction>
</comment>
<comment type="function">
    <text evidence="8">Catalyzes the deamination of adenosine to inosine at the wobble position 34 of tRNA(Arg2).</text>
</comment>
<keyword evidence="3 8" id="KW-0819">tRNA processing</keyword>
<dbReference type="GO" id="GO:0002100">
    <property type="term" value="P:tRNA wobble adenosine to inosine editing"/>
    <property type="evidence" value="ECO:0007669"/>
    <property type="project" value="UniProtKB-UniRule"/>
</dbReference>
<dbReference type="Gene3D" id="3.40.140.10">
    <property type="entry name" value="Cytidine Deaminase, domain 2"/>
    <property type="match status" value="1"/>
</dbReference>
<evidence type="ECO:0000256" key="3">
    <source>
        <dbReference type="ARBA" id="ARBA00022694"/>
    </source>
</evidence>
<keyword evidence="4 8" id="KW-0479">Metal-binding</keyword>
<dbReference type="EMBL" id="QLMG01000003">
    <property type="protein sequence ID" value="RAK21976.1"/>
    <property type="molecule type" value="Genomic_DNA"/>
</dbReference>
<comment type="subunit">
    <text evidence="2 8">Homodimer.</text>
</comment>
<accession>A0A327YNU3</accession>
<evidence type="ECO:0000256" key="5">
    <source>
        <dbReference type="ARBA" id="ARBA00022801"/>
    </source>
</evidence>